<reference evidence="2" key="1">
    <citation type="journal article" date="2020" name="Fungal Divers.">
        <title>Resolving the Mortierellaceae phylogeny through synthesis of multi-gene phylogenetics and phylogenomics.</title>
        <authorList>
            <person name="Vandepol N."/>
            <person name="Liber J."/>
            <person name="Desiro A."/>
            <person name="Na H."/>
            <person name="Kennedy M."/>
            <person name="Barry K."/>
            <person name="Grigoriev I.V."/>
            <person name="Miller A.N."/>
            <person name="O'Donnell K."/>
            <person name="Stajich J.E."/>
            <person name="Bonito G."/>
        </authorList>
    </citation>
    <scope>NUCLEOTIDE SEQUENCE</scope>
    <source>
        <strain evidence="2">CK1249</strain>
    </source>
</reference>
<keyword evidence="3" id="KW-1185">Reference proteome</keyword>
<evidence type="ECO:0000256" key="1">
    <source>
        <dbReference type="SAM" id="SignalP"/>
    </source>
</evidence>
<dbReference type="OrthoDB" id="5580129at2759"/>
<feature type="signal peptide" evidence="1">
    <location>
        <begin position="1"/>
        <end position="26"/>
    </location>
</feature>
<sequence>MFFRRSTAVVLMALSVAFLGLVSVSAAPVTGTDLTALGNDFKALRQVQGHWDGQEFNEDVDAFNGKKHQVMKQLHEALSKPGTKASLVEETMGPSDDIPAEILKQLKGTEPKITPPTNFKYALYKWRGYHDYLWFRINLRTKTVSKSEWYFAYE</sequence>
<evidence type="ECO:0008006" key="4">
    <source>
        <dbReference type="Google" id="ProtNLM"/>
    </source>
</evidence>
<evidence type="ECO:0000313" key="2">
    <source>
        <dbReference type="EMBL" id="KAF9953785.1"/>
    </source>
</evidence>
<accession>A0A9P6IZ32</accession>
<name>A0A9P6IZ32_MORAP</name>
<keyword evidence="1" id="KW-0732">Signal</keyword>
<protein>
    <recommendedName>
        <fullName evidence="4">RxLR effector protein</fullName>
    </recommendedName>
</protein>
<proteinExistence type="predicted"/>
<dbReference type="EMBL" id="JAAAHY010001017">
    <property type="protein sequence ID" value="KAF9953785.1"/>
    <property type="molecule type" value="Genomic_DNA"/>
</dbReference>
<gene>
    <name evidence="2" type="ORF">BGZ70_000116</name>
</gene>
<comment type="caution">
    <text evidence="2">The sequence shown here is derived from an EMBL/GenBank/DDBJ whole genome shotgun (WGS) entry which is preliminary data.</text>
</comment>
<feature type="chain" id="PRO_5040356134" description="RxLR effector protein" evidence="1">
    <location>
        <begin position="27"/>
        <end position="154"/>
    </location>
</feature>
<organism evidence="2 3">
    <name type="scientific">Mortierella alpina</name>
    <name type="common">Oleaginous fungus</name>
    <name type="synonym">Mortierella renispora</name>
    <dbReference type="NCBI Taxonomy" id="64518"/>
    <lineage>
        <taxon>Eukaryota</taxon>
        <taxon>Fungi</taxon>
        <taxon>Fungi incertae sedis</taxon>
        <taxon>Mucoromycota</taxon>
        <taxon>Mortierellomycotina</taxon>
        <taxon>Mortierellomycetes</taxon>
        <taxon>Mortierellales</taxon>
        <taxon>Mortierellaceae</taxon>
        <taxon>Mortierella</taxon>
    </lineage>
</organism>
<dbReference type="Proteomes" id="UP000738359">
    <property type="component" value="Unassembled WGS sequence"/>
</dbReference>
<dbReference type="AlphaFoldDB" id="A0A9P6IZ32"/>
<evidence type="ECO:0000313" key="3">
    <source>
        <dbReference type="Proteomes" id="UP000738359"/>
    </source>
</evidence>